<accession>A0A518IRU7</accession>
<dbReference type="Pfam" id="PF04715">
    <property type="entry name" value="Anth_synt_I_N"/>
    <property type="match status" value="1"/>
</dbReference>
<dbReference type="Pfam" id="PF00425">
    <property type="entry name" value="Chorismate_bind"/>
    <property type="match status" value="1"/>
</dbReference>
<gene>
    <name evidence="3" type="primary">pabB</name>
    <name evidence="3" type="ORF">Mal33_17890</name>
</gene>
<evidence type="ECO:0000259" key="1">
    <source>
        <dbReference type="Pfam" id="PF00425"/>
    </source>
</evidence>
<reference evidence="3 4" key="1">
    <citation type="submission" date="2019-02" db="EMBL/GenBank/DDBJ databases">
        <title>Deep-cultivation of Planctomycetes and their phenomic and genomic characterization uncovers novel biology.</title>
        <authorList>
            <person name="Wiegand S."/>
            <person name="Jogler M."/>
            <person name="Boedeker C."/>
            <person name="Pinto D."/>
            <person name="Vollmers J."/>
            <person name="Rivas-Marin E."/>
            <person name="Kohn T."/>
            <person name="Peeters S.H."/>
            <person name="Heuer A."/>
            <person name="Rast P."/>
            <person name="Oberbeckmann S."/>
            <person name="Bunk B."/>
            <person name="Jeske O."/>
            <person name="Meyerdierks A."/>
            <person name="Storesund J.E."/>
            <person name="Kallscheuer N."/>
            <person name="Luecker S."/>
            <person name="Lage O.M."/>
            <person name="Pohl T."/>
            <person name="Merkel B.J."/>
            <person name="Hornburger P."/>
            <person name="Mueller R.-W."/>
            <person name="Bruemmer F."/>
            <person name="Labrenz M."/>
            <person name="Spormann A.M."/>
            <person name="Op den Camp H."/>
            <person name="Overmann J."/>
            <person name="Amann R."/>
            <person name="Jetten M.S.M."/>
            <person name="Mascher T."/>
            <person name="Medema M.H."/>
            <person name="Devos D.P."/>
            <person name="Kaster A.-K."/>
            <person name="Ovreas L."/>
            <person name="Rohde M."/>
            <person name="Galperin M.Y."/>
            <person name="Jogler C."/>
        </authorList>
    </citation>
    <scope>NUCLEOTIDE SEQUENCE [LARGE SCALE GENOMIC DNA]</scope>
    <source>
        <strain evidence="3 4">Mal33</strain>
    </source>
</reference>
<keyword evidence="3" id="KW-0808">Transferase</keyword>
<dbReference type="SUPFAM" id="SSF56322">
    <property type="entry name" value="ADC synthase"/>
    <property type="match status" value="1"/>
</dbReference>
<dbReference type="EC" id="2.6.1.85" evidence="3"/>
<dbReference type="GO" id="GO:0046820">
    <property type="term" value="F:4-amino-4-deoxychorismate synthase activity"/>
    <property type="evidence" value="ECO:0007669"/>
    <property type="project" value="UniProtKB-EC"/>
</dbReference>
<evidence type="ECO:0000259" key="2">
    <source>
        <dbReference type="Pfam" id="PF04715"/>
    </source>
</evidence>
<dbReference type="PANTHER" id="PTHR11236:SF50">
    <property type="entry name" value="AMINODEOXYCHORISMATE SYNTHASE COMPONENT 1"/>
    <property type="match status" value="1"/>
</dbReference>
<dbReference type="EMBL" id="CP036318">
    <property type="protein sequence ID" value="QDV55810.1"/>
    <property type="molecule type" value="Genomic_DNA"/>
</dbReference>
<organism evidence="3 4">
    <name type="scientific">Rosistilla oblonga</name>
    <dbReference type="NCBI Taxonomy" id="2527990"/>
    <lineage>
        <taxon>Bacteria</taxon>
        <taxon>Pseudomonadati</taxon>
        <taxon>Planctomycetota</taxon>
        <taxon>Planctomycetia</taxon>
        <taxon>Pirellulales</taxon>
        <taxon>Pirellulaceae</taxon>
        <taxon>Rosistilla</taxon>
    </lineage>
</organism>
<dbReference type="RefSeq" id="WP_145283719.1">
    <property type="nucleotide sequence ID" value="NZ_CP036318.1"/>
</dbReference>
<name>A0A518IRU7_9BACT</name>
<feature type="domain" description="Anthranilate synthase component I N-terminal" evidence="2">
    <location>
        <begin position="35"/>
        <end position="153"/>
    </location>
</feature>
<dbReference type="InterPro" id="IPR006805">
    <property type="entry name" value="Anth_synth_I_N"/>
</dbReference>
<feature type="domain" description="Chorismate-utilising enzyme C-terminal" evidence="1">
    <location>
        <begin position="225"/>
        <end position="476"/>
    </location>
</feature>
<dbReference type="Gene3D" id="3.60.120.10">
    <property type="entry name" value="Anthranilate synthase"/>
    <property type="match status" value="1"/>
</dbReference>
<sequence>MVIPTPADLHPATPDFTSAGDCPLVAPLPPQTDLREVFLRLCHLPHCLWLDSAKPMPDLGRYSFLTADPIEIVSATDDDADPLAKLQKFIPLLSQAAAPGLPPFQGGLAGVLGYELGRTLEPIPAPRFNDLPTPPLCVGLYDWTIAVDHQQNRGWIISQGWPETDPDRRRVVAARRMQQIQWWLGCTPTAMPRPPRSAPRAHDAMAPQFRTPIDPSLTSNFAPGEFRTAVGDVIDYIRRGDAFQVNLAQRLLYPDQHGAVAAYLRMRSRNAAPFAGYFDGGDWQVVSASPERFLQIDDRFVETRPIKGTCPRTGDAAVDQQLGAQLLSSLKDRAENVMIVDLMRNDLSRVCNDDSIDVAGLCELEQYECVQHLVSRVHGTLRDDVDVVDLLRASFPGGSITGAPKVRAMQIIAELEPTARGPYCGSLGYLSTGGRGDLNILIRTVTCRDGWLQMPVGGGITSRSKPDQEEQETWDKAEGMLRAVL</sequence>
<dbReference type="PANTHER" id="PTHR11236">
    <property type="entry name" value="AMINOBENZOATE/ANTHRANILATE SYNTHASE"/>
    <property type="match status" value="1"/>
</dbReference>
<dbReference type="InterPro" id="IPR015890">
    <property type="entry name" value="Chorismate_C"/>
</dbReference>
<evidence type="ECO:0000313" key="4">
    <source>
        <dbReference type="Proteomes" id="UP000316770"/>
    </source>
</evidence>
<proteinExistence type="predicted"/>
<dbReference type="Proteomes" id="UP000316770">
    <property type="component" value="Chromosome"/>
</dbReference>
<dbReference type="InterPro" id="IPR019999">
    <property type="entry name" value="Anth_synth_I-like"/>
</dbReference>
<keyword evidence="3" id="KW-0032">Aminotransferase</keyword>
<dbReference type="GO" id="GO:0000162">
    <property type="term" value="P:L-tryptophan biosynthetic process"/>
    <property type="evidence" value="ECO:0007669"/>
    <property type="project" value="TreeGrafter"/>
</dbReference>
<dbReference type="InterPro" id="IPR005801">
    <property type="entry name" value="ADC_synthase"/>
</dbReference>
<keyword evidence="4" id="KW-1185">Reference proteome</keyword>
<protein>
    <submittedName>
        <fullName evidence="3">Aminodeoxychorismate synthase component 1</fullName>
        <ecNumber evidence="3">2.6.1.85</ecNumber>
    </submittedName>
</protein>
<evidence type="ECO:0000313" key="3">
    <source>
        <dbReference type="EMBL" id="QDV55810.1"/>
    </source>
</evidence>
<dbReference type="PRINTS" id="PR00095">
    <property type="entry name" value="ANTSNTHASEI"/>
</dbReference>
<dbReference type="AlphaFoldDB" id="A0A518IRU7"/>